<keyword evidence="4 8" id="KW-0812">Transmembrane</keyword>
<dbReference type="OMA" id="XTITTTI"/>
<feature type="transmembrane region" description="Helical" evidence="8">
    <location>
        <begin position="38"/>
        <end position="62"/>
    </location>
</feature>
<name>B4HY88_DROSE</name>
<keyword evidence="10" id="KW-1185">Reference proteome</keyword>
<evidence type="ECO:0000256" key="3">
    <source>
        <dbReference type="ARBA" id="ARBA00022448"/>
    </source>
</evidence>
<feature type="transmembrane region" description="Helical" evidence="8">
    <location>
        <begin position="186"/>
        <end position="206"/>
    </location>
</feature>
<evidence type="ECO:0000313" key="9">
    <source>
        <dbReference type="EMBL" id="EDW52018.1"/>
    </source>
</evidence>
<sequence length="294" mass="33955">MVIYLVPILVVHSFMGQFSSSGFIAAFRLAPLFKGMDYVSVFLTFSTLIYYSMFVAIPLLFIMNSFRPTLPWSCEGLKSWHNRTDEYPTATQLFTVLQSLFDEFETLKERKQKVTFGTIFGLAICSFFFCTEHGSYYFAILGVNIIFAHSLLHLLLLLVVLWIYGQKRFQRDIEFMLGQPFASWKVFILRYTAPIVFVICLILGIIECIRGHSFFKEVFLVLGIVLVVLPFLAIPGYAFYYLKQSPGTFLERLKRSCRPTDWYPVDVKHPQHYGDLVGNIEMTDHLSNGTEKEN</sequence>
<feature type="transmembrane region" description="Helical" evidence="8">
    <location>
        <begin position="114"/>
        <end position="130"/>
    </location>
</feature>
<dbReference type="SMR" id="B4HY88"/>
<dbReference type="AlphaFoldDB" id="B4HY88"/>
<dbReference type="SUPFAM" id="SSF161070">
    <property type="entry name" value="SNF-like"/>
    <property type="match status" value="2"/>
</dbReference>
<dbReference type="STRING" id="7238.B4HY88"/>
<dbReference type="HOGENOM" id="CLU_947552_0_0_1"/>
<keyword evidence="3" id="KW-0813">Transport</keyword>
<evidence type="ECO:0000256" key="1">
    <source>
        <dbReference type="ARBA" id="ARBA00004141"/>
    </source>
</evidence>
<evidence type="ECO:0000256" key="4">
    <source>
        <dbReference type="ARBA" id="ARBA00022692"/>
    </source>
</evidence>
<feature type="transmembrane region" description="Helical" evidence="8">
    <location>
        <begin position="218"/>
        <end position="242"/>
    </location>
</feature>
<evidence type="ECO:0000256" key="6">
    <source>
        <dbReference type="ARBA" id="ARBA00022989"/>
    </source>
</evidence>
<evidence type="ECO:0000256" key="7">
    <source>
        <dbReference type="ARBA" id="ARBA00023136"/>
    </source>
</evidence>
<comment type="similarity">
    <text evidence="2">Belongs to the sodium:neurotransmitter symporter (SNF) (TC 2.A.22) family.</text>
</comment>
<protein>
    <submittedName>
        <fullName evidence="9">GM13437</fullName>
    </submittedName>
</protein>
<accession>B4HY88</accession>
<evidence type="ECO:0000313" key="10">
    <source>
        <dbReference type="Proteomes" id="UP000001292"/>
    </source>
</evidence>
<keyword evidence="7 8" id="KW-0472">Membrane</keyword>
<dbReference type="PANTHER" id="PTHR11616">
    <property type="entry name" value="SODIUM/CHLORIDE DEPENDENT TRANSPORTER"/>
    <property type="match status" value="1"/>
</dbReference>
<feature type="transmembrane region" description="Helical" evidence="8">
    <location>
        <begin position="136"/>
        <end position="165"/>
    </location>
</feature>
<dbReference type="InterPro" id="IPR037272">
    <property type="entry name" value="SNS_sf"/>
</dbReference>
<dbReference type="GO" id="GO:0005886">
    <property type="term" value="C:plasma membrane"/>
    <property type="evidence" value="ECO:0007669"/>
    <property type="project" value="TreeGrafter"/>
</dbReference>
<keyword evidence="5" id="KW-0769">Symport</keyword>
<dbReference type="PANTHER" id="PTHR11616:SF240">
    <property type="entry name" value="BLOATED TUBULES, ISOFORM B-RELATED"/>
    <property type="match status" value="1"/>
</dbReference>
<evidence type="ECO:0000256" key="8">
    <source>
        <dbReference type="SAM" id="Phobius"/>
    </source>
</evidence>
<comment type="subcellular location">
    <subcellularLocation>
        <location evidence="1">Membrane</location>
        <topology evidence="1">Multi-pass membrane protein</topology>
    </subcellularLocation>
</comment>
<dbReference type="Pfam" id="PF00209">
    <property type="entry name" value="SNF"/>
    <property type="match status" value="2"/>
</dbReference>
<keyword evidence="6 8" id="KW-1133">Transmembrane helix</keyword>
<dbReference type="EMBL" id="CH480818">
    <property type="protein sequence ID" value="EDW52018.1"/>
    <property type="molecule type" value="Genomic_DNA"/>
</dbReference>
<dbReference type="PROSITE" id="PS50267">
    <property type="entry name" value="NA_NEUROTRAN_SYMP_3"/>
    <property type="match status" value="1"/>
</dbReference>
<evidence type="ECO:0000256" key="5">
    <source>
        <dbReference type="ARBA" id="ARBA00022847"/>
    </source>
</evidence>
<evidence type="ECO:0000256" key="2">
    <source>
        <dbReference type="ARBA" id="ARBA00006459"/>
    </source>
</evidence>
<dbReference type="PhylomeDB" id="B4HY88"/>
<proteinExistence type="inferred from homology"/>
<dbReference type="Proteomes" id="UP000001292">
    <property type="component" value="Unassembled WGS sequence"/>
</dbReference>
<gene>
    <name evidence="9" type="primary">Dsec\GM13437</name>
    <name evidence="9" type="ORF">Dsec_GM13437</name>
</gene>
<dbReference type="InterPro" id="IPR000175">
    <property type="entry name" value="Na/ntran_symport"/>
</dbReference>
<dbReference type="GO" id="GO:0015375">
    <property type="term" value="F:glycine:sodium symporter activity"/>
    <property type="evidence" value="ECO:0007669"/>
    <property type="project" value="TreeGrafter"/>
</dbReference>
<organism evidence="10">
    <name type="scientific">Drosophila sechellia</name>
    <name type="common">Fruit fly</name>
    <dbReference type="NCBI Taxonomy" id="7238"/>
    <lineage>
        <taxon>Eukaryota</taxon>
        <taxon>Metazoa</taxon>
        <taxon>Ecdysozoa</taxon>
        <taxon>Arthropoda</taxon>
        <taxon>Hexapoda</taxon>
        <taxon>Insecta</taxon>
        <taxon>Pterygota</taxon>
        <taxon>Neoptera</taxon>
        <taxon>Endopterygota</taxon>
        <taxon>Diptera</taxon>
        <taxon>Brachycera</taxon>
        <taxon>Muscomorpha</taxon>
        <taxon>Ephydroidea</taxon>
        <taxon>Drosophilidae</taxon>
        <taxon>Drosophila</taxon>
        <taxon>Sophophora</taxon>
    </lineage>
</organism>
<reference evidence="9 10" key="1">
    <citation type="journal article" date="2007" name="Nature">
        <title>Evolution of genes and genomes on the Drosophila phylogeny.</title>
        <authorList>
            <consortium name="Drosophila 12 Genomes Consortium"/>
            <person name="Clark A.G."/>
            <person name="Eisen M.B."/>
            <person name="Smith D.R."/>
            <person name="Bergman C.M."/>
            <person name="Oliver B."/>
            <person name="Markow T.A."/>
            <person name="Kaufman T.C."/>
            <person name="Kellis M."/>
            <person name="Gelbart W."/>
            <person name="Iyer V.N."/>
            <person name="Pollard D.A."/>
            <person name="Sackton T.B."/>
            <person name="Larracuente A.M."/>
            <person name="Singh N.D."/>
            <person name="Abad J.P."/>
            <person name="Abt D.N."/>
            <person name="Adryan B."/>
            <person name="Aguade M."/>
            <person name="Akashi H."/>
            <person name="Anderson W.W."/>
            <person name="Aquadro C.F."/>
            <person name="Ardell D.H."/>
            <person name="Arguello R."/>
            <person name="Artieri C.G."/>
            <person name="Barbash D.A."/>
            <person name="Barker D."/>
            <person name="Barsanti P."/>
            <person name="Batterham P."/>
            <person name="Batzoglou S."/>
            <person name="Begun D."/>
            <person name="Bhutkar A."/>
            <person name="Blanco E."/>
            <person name="Bosak S.A."/>
            <person name="Bradley R.K."/>
            <person name="Brand A.D."/>
            <person name="Brent M.R."/>
            <person name="Brooks A.N."/>
            <person name="Brown R.H."/>
            <person name="Butlin R.K."/>
            <person name="Caggese C."/>
            <person name="Calvi B.R."/>
            <person name="Bernardo de Carvalho A."/>
            <person name="Caspi A."/>
            <person name="Castrezana S."/>
            <person name="Celniker S.E."/>
            <person name="Chang J.L."/>
            <person name="Chapple C."/>
            <person name="Chatterji S."/>
            <person name="Chinwalla A."/>
            <person name="Civetta A."/>
            <person name="Clifton S.W."/>
            <person name="Comeron J.M."/>
            <person name="Costello J.C."/>
            <person name="Coyne J.A."/>
            <person name="Daub J."/>
            <person name="David R.G."/>
            <person name="Delcher A.L."/>
            <person name="Delehaunty K."/>
            <person name="Do C.B."/>
            <person name="Ebling H."/>
            <person name="Edwards K."/>
            <person name="Eickbush T."/>
            <person name="Evans J.D."/>
            <person name="Filipski A."/>
            <person name="Findeiss S."/>
            <person name="Freyhult E."/>
            <person name="Fulton L."/>
            <person name="Fulton R."/>
            <person name="Garcia A.C."/>
            <person name="Gardiner A."/>
            <person name="Garfield D.A."/>
            <person name="Garvin B.E."/>
            <person name="Gibson G."/>
            <person name="Gilbert D."/>
            <person name="Gnerre S."/>
            <person name="Godfrey J."/>
            <person name="Good R."/>
            <person name="Gotea V."/>
            <person name="Gravely B."/>
            <person name="Greenberg A.J."/>
            <person name="Griffiths-Jones S."/>
            <person name="Gross S."/>
            <person name="Guigo R."/>
            <person name="Gustafson E.A."/>
            <person name="Haerty W."/>
            <person name="Hahn M.W."/>
            <person name="Halligan D.L."/>
            <person name="Halpern A.L."/>
            <person name="Halter G.M."/>
            <person name="Han M.V."/>
            <person name="Heger A."/>
            <person name="Hillier L."/>
            <person name="Hinrichs A.S."/>
            <person name="Holmes I."/>
            <person name="Hoskins R.A."/>
            <person name="Hubisz M.J."/>
            <person name="Hultmark D."/>
            <person name="Huntley M.A."/>
            <person name="Jaffe D.B."/>
            <person name="Jagadeeshan S."/>
            <person name="Jeck W.R."/>
            <person name="Johnson J."/>
            <person name="Jones C.D."/>
            <person name="Jordan W.C."/>
            <person name="Karpen G.H."/>
            <person name="Kataoka E."/>
            <person name="Keightley P.D."/>
            <person name="Kheradpour P."/>
            <person name="Kirkness E.F."/>
            <person name="Koerich L.B."/>
            <person name="Kristiansen K."/>
            <person name="Kudrna D."/>
            <person name="Kulathinal R.J."/>
            <person name="Kumar S."/>
            <person name="Kwok R."/>
            <person name="Lander E."/>
            <person name="Langley C.H."/>
            <person name="Lapoint R."/>
            <person name="Lazzaro B.P."/>
            <person name="Lee S.J."/>
            <person name="Levesque L."/>
            <person name="Li R."/>
            <person name="Lin C.F."/>
            <person name="Lin M.F."/>
            <person name="Lindblad-Toh K."/>
            <person name="Llopart A."/>
            <person name="Long M."/>
            <person name="Low L."/>
            <person name="Lozovsky E."/>
            <person name="Lu J."/>
            <person name="Luo M."/>
            <person name="Machado C.A."/>
            <person name="Makalowski W."/>
            <person name="Marzo M."/>
            <person name="Matsuda M."/>
            <person name="Matzkin L."/>
            <person name="McAllister B."/>
            <person name="McBride C.S."/>
            <person name="McKernan B."/>
            <person name="McKernan K."/>
            <person name="Mendez-Lago M."/>
            <person name="Minx P."/>
            <person name="Mollenhauer M.U."/>
            <person name="Montooth K."/>
            <person name="Mount S.M."/>
            <person name="Mu X."/>
            <person name="Myers E."/>
            <person name="Negre B."/>
            <person name="Newfeld S."/>
            <person name="Nielsen R."/>
            <person name="Noor M.A."/>
            <person name="O'Grady P."/>
            <person name="Pachter L."/>
            <person name="Papaceit M."/>
            <person name="Parisi M.J."/>
            <person name="Parisi M."/>
            <person name="Parts L."/>
            <person name="Pedersen J.S."/>
            <person name="Pesole G."/>
            <person name="Phillippy A.M."/>
            <person name="Ponting C.P."/>
            <person name="Pop M."/>
            <person name="Porcelli D."/>
            <person name="Powell J.R."/>
            <person name="Prohaska S."/>
            <person name="Pruitt K."/>
            <person name="Puig M."/>
            <person name="Quesneville H."/>
            <person name="Ram K.R."/>
            <person name="Rand D."/>
            <person name="Rasmussen M.D."/>
            <person name="Reed L.K."/>
            <person name="Reenan R."/>
            <person name="Reily A."/>
            <person name="Remington K.A."/>
            <person name="Rieger T.T."/>
            <person name="Ritchie M.G."/>
            <person name="Robin C."/>
            <person name="Rogers Y.H."/>
            <person name="Rohde C."/>
            <person name="Rozas J."/>
            <person name="Rubenfield M.J."/>
            <person name="Ruiz A."/>
            <person name="Russo S."/>
            <person name="Salzberg S.L."/>
            <person name="Sanchez-Gracia A."/>
            <person name="Saranga D.J."/>
            <person name="Sato H."/>
            <person name="Schaeffer S.W."/>
            <person name="Schatz M.C."/>
            <person name="Schlenke T."/>
            <person name="Schwartz R."/>
            <person name="Segarra C."/>
            <person name="Singh R.S."/>
            <person name="Sirot L."/>
            <person name="Sirota M."/>
            <person name="Sisneros N.B."/>
            <person name="Smith C.D."/>
            <person name="Smith T.F."/>
            <person name="Spieth J."/>
            <person name="Stage D.E."/>
            <person name="Stark A."/>
            <person name="Stephan W."/>
            <person name="Strausberg R.L."/>
            <person name="Strempel S."/>
            <person name="Sturgill D."/>
            <person name="Sutton G."/>
            <person name="Sutton G.G."/>
            <person name="Tao W."/>
            <person name="Teichmann S."/>
            <person name="Tobari Y.N."/>
            <person name="Tomimura Y."/>
            <person name="Tsolas J.M."/>
            <person name="Valente V.L."/>
            <person name="Venter E."/>
            <person name="Venter J.C."/>
            <person name="Vicario S."/>
            <person name="Vieira F.G."/>
            <person name="Vilella A.J."/>
            <person name="Villasante A."/>
            <person name="Walenz B."/>
            <person name="Wang J."/>
            <person name="Wasserman M."/>
            <person name="Watts T."/>
            <person name="Wilson D."/>
            <person name="Wilson R.K."/>
            <person name="Wing R.A."/>
            <person name="Wolfner M.F."/>
            <person name="Wong A."/>
            <person name="Wong G.K."/>
            <person name="Wu C.I."/>
            <person name="Wu G."/>
            <person name="Yamamoto D."/>
            <person name="Yang H.P."/>
            <person name="Yang S.P."/>
            <person name="Yorke J.A."/>
            <person name="Yoshida K."/>
            <person name="Zdobnov E."/>
            <person name="Zhang P."/>
            <person name="Zhang Y."/>
            <person name="Zimin A.V."/>
            <person name="Baldwin J."/>
            <person name="Abdouelleil A."/>
            <person name="Abdulkadir J."/>
            <person name="Abebe A."/>
            <person name="Abera B."/>
            <person name="Abreu J."/>
            <person name="Acer S.C."/>
            <person name="Aftuck L."/>
            <person name="Alexander A."/>
            <person name="An P."/>
            <person name="Anderson E."/>
            <person name="Anderson S."/>
            <person name="Arachi H."/>
            <person name="Azer M."/>
            <person name="Bachantsang P."/>
            <person name="Barry A."/>
            <person name="Bayul T."/>
            <person name="Berlin A."/>
            <person name="Bessette D."/>
            <person name="Bloom T."/>
            <person name="Blye J."/>
            <person name="Boguslavskiy L."/>
            <person name="Bonnet C."/>
            <person name="Boukhgalter B."/>
            <person name="Bourzgui I."/>
            <person name="Brown A."/>
            <person name="Cahill P."/>
            <person name="Channer S."/>
            <person name="Cheshatsang Y."/>
            <person name="Chuda L."/>
            <person name="Citroen M."/>
            <person name="Collymore A."/>
            <person name="Cooke P."/>
            <person name="Costello M."/>
            <person name="D'Aco K."/>
            <person name="Daza R."/>
            <person name="De Haan G."/>
            <person name="DeGray S."/>
            <person name="DeMaso C."/>
            <person name="Dhargay N."/>
            <person name="Dooley K."/>
            <person name="Dooley E."/>
            <person name="Doricent M."/>
            <person name="Dorje P."/>
            <person name="Dorjee K."/>
            <person name="Dupes A."/>
            <person name="Elong R."/>
            <person name="Falk J."/>
            <person name="Farina A."/>
            <person name="Faro S."/>
            <person name="Ferguson D."/>
            <person name="Fisher S."/>
            <person name="Foley C.D."/>
            <person name="Franke A."/>
            <person name="Friedrich D."/>
            <person name="Gadbois L."/>
            <person name="Gearin G."/>
            <person name="Gearin C.R."/>
            <person name="Giannoukos G."/>
            <person name="Goode T."/>
            <person name="Graham J."/>
            <person name="Grandbois E."/>
            <person name="Grewal S."/>
            <person name="Gyaltsen K."/>
            <person name="Hafez N."/>
            <person name="Hagos B."/>
            <person name="Hall J."/>
            <person name="Henson C."/>
            <person name="Hollinger A."/>
            <person name="Honan T."/>
            <person name="Huard M.D."/>
            <person name="Hughes L."/>
            <person name="Hurhula B."/>
            <person name="Husby M.E."/>
            <person name="Kamat A."/>
            <person name="Kanga B."/>
            <person name="Kashin S."/>
            <person name="Khazanovich D."/>
            <person name="Kisner P."/>
            <person name="Lance K."/>
            <person name="Lara M."/>
            <person name="Lee W."/>
            <person name="Lennon N."/>
            <person name="Letendre F."/>
            <person name="LeVine R."/>
            <person name="Lipovsky A."/>
            <person name="Liu X."/>
            <person name="Liu J."/>
            <person name="Liu S."/>
            <person name="Lokyitsang T."/>
            <person name="Lokyitsang Y."/>
            <person name="Lubonja R."/>
            <person name="Lui A."/>
            <person name="MacDonald P."/>
            <person name="Magnisalis V."/>
            <person name="Maru K."/>
            <person name="Matthews C."/>
            <person name="McCusker W."/>
            <person name="McDonough S."/>
            <person name="Mehta T."/>
            <person name="Meldrim J."/>
            <person name="Meneus L."/>
            <person name="Mihai O."/>
            <person name="Mihalev A."/>
            <person name="Mihova T."/>
            <person name="Mittelman R."/>
            <person name="Mlenga V."/>
            <person name="Montmayeur A."/>
            <person name="Mulrain L."/>
            <person name="Navidi A."/>
            <person name="Naylor J."/>
            <person name="Negash T."/>
            <person name="Nguyen T."/>
            <person name="Nguyen N."/>
            <person name="Nicol R."/>
            <person name="Norbu C."/>
            <person name="Norbu N."/>
            <person name="Novod N."/>
            <person name="O'Neill B."/>
            <person name="Osman S."/>
            <person name="Markiewicz E."/>
            <person name="Oyono O.L."/>
            <person name="Patti C."/>
            <person name="Phunkhang P."/>
            <person name="Pierre F."/>
            <person name="Priest M."/>
            <person name="Raghuraman S."/>
            <person name="Rege F."/>
            <person name="Reyes R."/>
            <person name="Rise C."/>
            <person name="Rogov P."/>
            <person name="Ross K."/>
            <person name="Ryan E."/>
            <person name="Settipalli S."/>
            <person name="Shea T."/>
            <person name="Sherpa N."/>
            <person name="Shi L."/>
            <person name="Shih D."/>
            <person name="Sparrow T."/>
            <person name="Spaulding J."/>
            <person name="Stalker J."/>
            <person name="Stange-Thomann N."/>
            <person name="Stavropoulos S."/>
            <person name="Stone C."/>
            <person name="Strader C."/>
            <person name="Tesfaye S."/>
            <person name="Thomson T."/>
            <person name="Thoulutsang Y."/>
            <person name="Thoulutsang D."/>
            <person name="Topham K."/>
            <person name="Topping I."/>
            <person name="Tsamla T."/>
            <person name="Vassiliev H."/>
            <person name="Vo A."/>
            <person name="Wangchuk T."/>
            <person name="Wangdi T."/>
            <person name="Weiand M."/>
            <person name="Wilkinson J."/>
            <person name="Wilson A."/>
            <person name="Yadav S."/>
            <person name="Young G."/>
            <person name="Yu Q."/>
            <person name="Zembek L."/>
            <person name="Zhong D."/>
            <person name="Zimmer A."/>
            <person name="Zwirko Z."/>
            <person name="Jaffe D.B."/>
            <person name="Alvarez P."/>
            <person name="Brockman W."/>
            <person name="Butler J."/>
            <person name="Chin C."/>
            <person name="Gnerre S."/>
            <person name="Grabherr M."/>
            <person name="Kleber M."/>
            <person name="Mauceli E."/>
            <person name="MacCallum I."/>
        </authorList>
    </citation>
    <scope>NUCLEOTIDE SEQUENCE [LARGE SCALE GENOMIC DNA]</scope>
    <source>
        <strain evidence="10">Rob3c / Tucson 14021-0248.25</strain>
    </source>
</reference>